<proteinExistence type="predicted"/>
<organism evidence="1 2">
    <name type="scientific">Miniphocaeibacter halophilus</name>
    <dbReference type="NCBI Taxonomy" id="2931922"/>
    <lineage>
        <taxon>Bacteria</taxon>
        <taxon>Bacillati</taxon>
        <taxon>Bacillota</taxon>
        <taxon>Tissierellia</taxon>
        <taxon>Tissierellales</taxon>
        <taxon>Peptoniphilaceae</taxon>
        <taxon>Miniphocaeibacter</taxon>
    </lineage>
</organism>
<evidence type="ECO:0000313" key="2">
    <source>
        <dbReference type="Proteomes" id="UP000595814"/>
    </source>
</evidence>
<dbReference type="Proteomes" id="UP000595814">
    <property type="component" value="Chromosome"/>
</dbReference>
<sequence length="163" mass="17965">MNRFKIVVVVLINLILQSTLFSRIDVLSVHANISIPVVVSLAIGFGPYVGGFGGLIIGLIEDILFSKVLGIRALMYFIIGFLIGNSEAGINKEDIRTGIILTAVSTVGNFLGNSIIIKIIGDKVSILSYLLGPIFIEVILNSLLYILVFYLFKKIFEFPRFRL</sequence>
<gene>
    <name evidence="1" type="primary">mreD</name>
    <name evidence="1" type="ORF">JFY71_07420</name>
</gene>
<dbReference type="EMBL" id="CP066744">
    <property type="protein sequence ID" value="QQK07152.1"/>
    <property type="molecule type" value="Genomic_DNA"/>
</dbReference>
<accession>A0AC61MNN2</accession>
<reference evidence="1 2" key="1">
    <citation type="journal article" date="2022" name="Int. J. Syst. Evol. Microbiol.">
        <title>Miniphocaeibacter halophilus sp. nov., an ammonium-tolerant acetate-producing bacterium isolated from a biogas system.</title>
        <authorList>
            <person name="Schnurer A."/>
            <person name="Singh A."/>
            <person name="Bi S."/>
            <person name="Qiao W."/>
            <person name="Westerholm M."/>
        </authorList>
    </citation>
    <scope>NUCLEOTIDE SEQUENCE [LARGE SCALE GENOMIC DNA]</scope>
    <source>
        <strain evidence="1 2">AMB_01</strain>
    </source>
</reference>
<protein>
    <submittedName>
        <fullName evidence="1">Rod shape-determining protein MreD</fullName>
    </submittedName>
</protein>
<keyword evidence="2" id="KW-1185">Reference proteome</keyword>
<evidence type="ECO:0000313" key="1">
    <source>
        <dbReference type="EMBL" id="QQK07152.1"/>
    </source>
</evidence>
<name>A0AC61MNN2_9FIRM</name>